<dbReference type="OrthoDB" id="10378548at2759"/>
<keyword evidence="2" id="KW-1185">Reference proteome</keyword>
<organism evidence="1 2">
    <name type="scientific">Rhododendron simsii</name>
    <name type="common">Sims's rhododendron</name>
    <dbReference type="NCBI Taxonomy" id="118357"/>
    <lineage>
        <taxon>Eukaryota</taxon>
        <taxon>Viridiplantae</taxon>
        <taxon>Streptophyta</taxon>
        <taxon>Embryophyta</taxon>
        <taxon>Tracheophyta</taxon>
        <taxon>Spermatophyta</taxon>
        <taxon>Magnoliopsida</taxon>
        <taxon>eudicotyledons</taxon>
        <taxon>Gunneridae</taxon>
        <taxon>Pentapetalae</taxon>
        <taxon>asterids</taxon>
        <taxon>Ericales</taxon>
        <taxon>Ericaceae</taxon>
        <taxon>Ericoideae</taxon>
        <taxon>Rhodoreae</taxon>
        <taxon>Rhododendron</taxon>
    </lineage>
</organism>
<protein>
    <submittedName>
        <fullName evidence="1">Uncharacterized protein</fullName>
    </submittedName>
</protein>
<dbReference type="InterPro" id="IPR036770">
    <property type="entry name" value="Ankyrin_rpt-contain_sf"/>
</dbReference>
<accession>A0A834FZS5</accession>
<dbReference type="PANTHER" id="PTHR24121:SF22">
    <property type="entry name" value="PROTEIN ACCELERATED CELL DEATH 6-LIKE"/>
    <property type="match status" value="1"/>
</dbReference>
<name>A0A834FZS5_RHOSS</name>
<dbReference type="AlphaFoldDB" id="A0A834FZS5"/>
<evidence type="ECO:0000313" key="2">
    <source>
        <dbReference type="Proteomes" id="UP000626092"/>
    </source>
</evidence>
<dbReference type="Gene3D" id="1.25.40.20">
    <property type="entry name" value="Ankyrin repeat-containing domain"/>
    <property type="match status" value="1"/>
</dbReference>
<dbReference type="PANTHER" id="PTHR24121">
    <property type="entry name" value="NO MECHANORECEPTOR POTENTIAL C, ISOFORM D-RELATED"/>
    <property type="match status" value="1"/>
</dbReference>
<reference evidence="1" key="1">
    <citation type="submission" date="2019-11" db="EMBL/GenBank/DDBJ databases">
        <authorList>
            <person name="Liu Y."/>
            <person name="Hou J."/>
            <person name="Li T.-Q."/>
            <person name="Guan C.-H."/>
            <person name="Wu X."/>
            <person name="Wu H.-Z."/>
            <person name="Ling F."/>
            <person name="Zhang R."/>
            <person name="Shi X.-G."/>
            <person name="Ren J.-P."/>
            <person name="Chen E.-F."/>
            <person name="Sun J.-M."/>
        </authorList>
    </citation>
    <scope>NUCLEOTIDE SEQUENCE</scope>
    <source>
        <strain evidence="1">Adult_tree_wgs_1</strain>
        <tissue evidence="1">Leaves</tissue>
    </source>
</reference>
<sequence length="231" mass="25839">MAVQNEHLEVVKLLTSEDREFLHPANKAEETPLYLAAERQNFHMVDAILRNCSSPLYSGPDGRTALHEAALIIDGFGSNSLLLAREFMNGREAWVIGLVDSDISVSAQVEFPACRDSSTFNRNLCYVGSMVIDIRSGILVFEASVVAIVDCNYQAYGDIEDKSWEDLDFNVFKAYWVGCDLRMFRLKHGKIQGHTNNCEDDQQNEGCTATDFQAFSETFSSRHIRGILGLA</sequence>
<dbReference type="InterPro" id="IPR002110">
    <property type="entry name" value="Ankyrin_rpt"/>
</dbReference>
<dbReference type="SUPFAM" id="SSF48403">
    <property type="entry name" value="Ankyrin repeat"/>
    <property type="match status" value="1"/>
</dbReference>
<dbReference type="EMBL" id="WJXA01000034">
    <property type="protein sequence ID" value="KAF7116893.1"/>
    <property type="molecule type" value="Genomic_DNA"/>
</dbReference>
<comment type="caution">
    <text evidence="1">The sequence shown here is derived from an EMBL/GenBank/DDBJ whole genome shotgun (WGS) entry which is preliminary data.</text>
</comment>
<dbReference type="Pfam" id="PF12796">
    <property type="entry name" value="Ank_2"/>
    <property type="match status" value="1"/>
</dbReference>
<evidence type="ECO:0000313" key="1">
    <source>
        <dbReference type="EMBL" id="KAF7116893.1"/>
    </source>
</evidence>
<gene>
    <name evidence="1" type="ORF">RHSIM_RhsimUnG0011100</name>
</gene>
<proteinExistence type="predicted"/>
<dbReference type="Proteomes" id="UP000626092">
    <property type="component" value="Unassembled WGS sequence"/>
</dbReference>